<protein>
    <submittedName>
        <fullName evidence="1">Uncharacterized protein</fullName>
    </submittedName>
</protein>
<reference evidence="1" key="1">
    <citation type="journal article" date="2020" name="Phytopathology">
        <title>Genome sequence and comparative analysis of Colletotrichum gloeosporioides isolated from Liriodendron leaves.</title>
        <authorList>
            <person name="Fu F.F."/>
            <person name="Hao Z."/>
            <person name="Wang P."/>
            <person name="Lu Y."/>
            <person name="Xue L.J."/>
            <person name="Wei G."/>
            <person name="Tian Y."/>
            <person name="Baishi H."/>
            <person name="Xu H."/>
            <person name="Shi J."/>
            <person name="Cheng T."/>
            <person name="Wang G."/>
            <person name="Yi Y."/>
            <person name="Chen J."/>
        </authorList>
    </citation>
    <scope>NUCLEOTIDE SEQUENCE</scope>
    <source>
        <strain evidence="1">Lc1</strain>
    </source>
</reference>
<dbReference type="AlphaFoldDB" id="A0A8H4CS07"/>
<name>A0A8H4CS07_COLGL</name>
<accession>A0A8H4CS07</accession>
<dbReference type="RefSeq" id="XP_045268163.1">
    <property type="nucleotide sequence ID" value="XM_045411105.1"/>
</dbReference>
<dbReference type="GeneID" id="69018322"/>
<comment type="caution">
    <text evidence="1">The sequence shown here is derived from an EMBL/GenBank/DDBJ whole genome shotgun (WGS) entry which is preliminary data.</text>
</comment>
<organism evidence="1 2">
    <name type="scientific">Colletotrichum gloeosporioides</name>
    <name type="common">Anthracnose fungus</name>
    <name type="synonym">Glomerella cingulata</name>
    <dbReference type="NCBI Taxonomy" id="474922"/>
    <lineage>
        <taxon>Eukaryota</taxon>
        <taxon>Fungi</taxon>
        <taxon>Dikarya</taxon>
        <taxon>Ascomycota</taxon>
        <taxon>Pezizomycotina</taxon>
        <taxon>Sordariomycetes</taxon>
        <taxon>Hypocreomycetidae</taxon>
        <taxon>Glomerellales</taxon>
        <taxon>Glomerellaceae</taxon>
        <taxon>Colletotrichum</taxon>
        <taxon>Colletotrichum gloeosporioides species complex</taxon>
    </lineage>
</organism>
<dbReference type="Proteomes" id="UP000613401">
    <property type="component" value="Unassembled WGS sequence"/>
</dbReference>
<keyword evidence="2" id="KW-1185">Reference proteome</keyword>
<proteinExistence type="predicted"/>
<evidence type="ECO:0000313" key="1">
    <source>
        <dbReference type="EMBL" id="KAF3809004.1"/>
    </source>
</evidence>
<evidence type="ECO:0000313" key="2">
    <source>
        <dbReference type="Proteomes" id="UP000613401"/>
    </source>
</evidence>
<dbReference type="EMBL" id="WVTB01000017">
    <property type="protein sequence ID" value="KAF3809004.1"/>
    <property type="molecule type" value="Genomic_DNA"/>
</dbReference>
<reference evidence="1" key="2">
    <citation type="submission" date="2020-03" db="EMBL/GenBank/DDBJ databases">
        <authorList>
            <person name="Fu F.-F."/>
            <person name="Chen J."/>
        </authorList>
    </citation>
    <scope>NUCLEOTIDE SEQUENCE</scope>
    <source>
        <strain evidence="1">Lc1</strain>
    </source>
</reference>
<sequence length="113" mass="13233">MDWSGHQAIQQQKTRFWATFFCNFLLQFFLRWKWGRATITEKGLTAAATNAKIHTKVLKVMFYKRTGSDLSAPWVEDQTQVTDQVLKTAYQNLPDSEGRSILYRHMESRGMKI</sequence>
<gene>
    <name evidence="1" type="ORF">GCG54_00011196</name>
</gene>